<keyword evidence="3" id="KW-1185">Reference proteome</keyword>
<evidence type="ECO:0000313" key="2">
    <source>
        <dbReference type="EMBL" id="KAK6516160.1"/>
    </source>
</evidence>
<name>A0AAN8N8C3_9PEZI</name>
<dbReference type="AlphaFoldDB" id="A0AAN8N8C3"/>
<dbReference type="EMBL" id="JAVHJM010000003">
    <property type="protein sequence ID" value="KAK6516160.1"/>
    <property type="molecule type" value="Genomic_DNA"/>
</dbReference>
<reference evidence="2 3" key="1">
    <citation type="submission" date="2019-10" db="EMBL/GenBank/DDBJ databases">
        <authorList>
            <person name="Palmer J.M."/>
        </authorList>
    </citation>
    <scope>NUCLEOTIDE SEQUENCE [LARGE SCALE GENOMIC DNA]</scope>
    <source>
        <strain evidence="2 3">TWF506</strain>
    </source>
</reference>
<evidence type="ECO:0000256" key="1">
    <source>
        <dbReference type="SAM" id="MobiDB-lite"/>
    </source>
</evidence>
<gene>
    <name evidence="2" type="ORF">TWF506_006072</name>
</gene>
<sequence length="212" mass="23448">MNESADSLWDQFIVSVTSVVEWNFSVMAACCPALKPLVGRWCLGIMAKSTQRRSQYRAHGNRASGTTYTANADDPSKLENGDSTLAASGSESLITPRASGRFRKLSIFIPGGRLHEFGMTPQMPPGERSKSERIFGFFQRKKNIVGQEVNTAAESAGTSGPNIGFWRNKDWDRNRNMNHNDYCVNAGHTHQLPRPSLRQSRQDSVGSSDILP</sequence>
<dbReference type="Proteomes" id="UP001307849">
    <property type="component" value="Unassembled WGS sequence"/>
</dbReference>
<organism evidence="2 3">
    <name type="scientific">Arthrobotrys conoides</name>
    <dbReference type="NCBI Taxonomy" id="74498"/>
    <lineage>
        <taxon>Eukaryota</taxon>
        <taxon>Fungi</taxon>
        <taxon>Dikarya</taxon>
        <taxon>Ascomycota</taxon>
        <taxon>Pezizomycotina</taxon>
        <taxon>Orbiliomycetes</taxon>
        <taxon>Orbiliales</taxon>
        <taxon>Orbiliaceae</taxon>
        <taxon>Arthrobotrys</taxon>
    </lineage>
</organism>
<feature type="region of interest" description="Disordered" evidence="1">
    <location>
        <begin position="55"/>
        <end position="84"/>
    </location>
</feature>
<accession>A0AAN8N8C3</accession>
<comment type="caution">
    <text evidence="2">The sequence shown here is derived from an EMBL/GenBank/DDBJ whole genome shotgun (WGS) entry which is preliminary data.</text>
</comment>
<feature type="compositionally biased region" description="Polar residues" evidence="1">
    <location>
        <begin position="197"/>
        <end position="212"/>
    </location>
</feature>
<protein>
    <submittedName>
        <fullName evidence="2">Uncharacterized protein</fullName>
    </submittedName>
</protein>
<proteinExistence type="predicted"/>
<feature type="region of interest" description="Disordered" evidence="1">
    <location>
        <begin position="186"/>
        <end position="212"/>
    </location>
</feature>
<evidence type="ECO:0000313" key="3">
    <source>
        <dbReference type="Proteomes" id="UP001307849"/>
    </source>
</evidence>